<dbReference type="InterPro" id="IPR050482">
    <property type="entry name" value="Sensor_HK_TwoCompSys"/>
</dbReference>
<keyword evidence="7" id="KW-0067">ATP-binding</keyword>
<evidence type="ECO:0000313" key="12">
    <source>
        <dbReference type="EMBL" id="RPE36944.1"/>
    </source>
</evidence>
<evidence type="ECO:0000313" key="13">
    <source>
        <dbReference type="Proteomes" id="UP000266906"/>
    </source>
</evidence>
<keyword evidence="10" id="KW-0472">Membrane</keyword>
<evidence type="ECO:0000256" key="7">
    <source>
        <dbReference type="ARBA" id="ARBA00022840"/>
    </source>
</evidence>
<dbReference type="InterPro" id="IPR003594">
    <property type="entry name" value="HATPase_dom"/>
</dbReference>
<keyword evidence="13" id="KW-1185">Reference proteome</keyword>
<evidence type="ECO:0000256" key="6">
    <source>
        <dbReference type="ARBA" id="ARBA00022777"/>
    </source>
</evidence>
<dbReference type="Pfam" id="PF02518">
    <property type="entry name" value="HATPase_c"/>
    <property type="match status" value="1"/>
</dbReference>
<dbReference type="Gene3D" id="1.20.5.1930">
    <property type="match status" value="1"/>
</dbReference>
<dbReference type="Pfam" id="PF13796">
    <property type="entry name" value="Sensor"/>
    <property type="match status" value="1"/>
</dbReference>
<dbReference type="CDD" id="cd16917">
    <property type="entry name" value="HATPase_UhpB-NarQ-NarX-like"/>
    <property type="match status" value="1"/>
</dbReference>
<keyword evidence="10" id="KW-1133">Transmembrane helix</keyword>
<evidence type="ECO:0000256" key="8">
    <source>
        <dbReference type="ARBA" id="ARBA00023012"/>
    </source>
</evidence>
<dbReference type="Proteomes" id="UP000266906">
    <property type="component" value="Unassembled WGS sequence"/>
</dbReference>
<dbReference type="SMART" id="SM00387">
    <property type="entry name" value="HATPase_c"/>
    <property type="match status" value="1"/>
</dbReference>
<feature type="transmembrane region" description="Helical" evidence="10">
    <location>
        <begin position="158"/>
        <end position="179"/>
    </location>
</feature>
<evidence type="ECO:0000256" key="3">
    <source>
        <dbReference type="ARBA" id="ARBA00022553"/>
    </source>
</evidence>
<evidence type="ECO:0000256" key="2">
    <source>
        <dbReference type="ARBA" id="ARBA00012438"/>
    </source>
</evidence>
<dbReference type="EC" id="2.7.13.3" evidence="2"/>
<feature type="transmembrane region" description="Helical" evidence="10">
    <location>
        <begin position="43"/>
        <end position="65"/>
    </location>
</feature>
<dbReference type="GO" id="GO:0046983">
    <property type="term" value="F:protein dimerization activity"/>
    <property type="evidence" value="ECO:0007669"/>
    <property type="project" value="InterPro"/>
</dbReference>
<keyword evidence="5" id="KW-0547">Nucleotide-binding</keyword>
<gene>
    <name evidence="12" type="ORF">EDD38_5325</name>
</gene>
<comment type="caution">
    <text evidence="12">The sequence shown here is derived from an EMBL/GenBank/DDBJ whole genome shotgun (WGS) entry which is preliminary data.</text>
</comment>
<keyword evidence="10" id="KW-0812">Transmembrane</keyword>
<keyword evidence="3" id="KW-0597">Phosphoprotein</keyword>
<organism evidence="12 13">
    <name type="scientific">Kitasatospora cineracea</name>
    <dbReference type="NCBI Taxonomy" id="88074"/>
    <lineage>
        <taxon>Bacteria</taxon>
        <taxon>Bacillati</taxon>
        <taxon>Actinomycetota</taxon>
        <taxon>Actinomycetes</taxon>
        <taxon>Kitasatosporales</taxon>
        <taxon>Streptomycetaceae</taxon>
        <taxon>Kitasatospora</taxon>
    </lineage>
</organism>
<feature type="transmembrane region" description="Helical" evidence="10">
    <location>
        <begin position="117"/>
        <end position="138"/>
    </location>
</feature>
<evidence type="ECO:0000256" key="5">
    <source>
        <dbReference type="ARBA" id="ARBA00022741"/>
    </source>
</evidence>
<evidence type="ECO:0000256" key="1">
    <source>
        <dbReference type="ARBA" id="ARBA00000085"/>
    </source>
</evidence>
<comment type="catalytic activity">
    <reaction evidence="1">
        <text>ATP + protein L-histidine = ADP + protein N-phospho-L-histidine.</text>
        <dbReference type="EC" id="2.7.13.3"/>
    </reaction>
</comment>
<evidence type="ECO:0000256" key="4">
    <source>
        <dbReference type="ARBA" id="ARBA00022679"/>
    </source>
</evidence>
<dbReference type="GO" id="GO:0000155">
    <property type="term" value="F:phosphorelay sensor kinase activity"/>
    <property type="evidence" value="ECO:0007669"/>
    <property type="project" value="InterPro"/>
</dbReference>
<dbReference type="AlphaFoldDB" id="A0A3N4SK78"/>
<evidence type="ECO:0000256" key="9">
    <source>
        <dbReference type="SAM" id="MobiDB-lite"/>
    </source>
</evidence>
<protein>
    <recommendedName>
        <fullName evidence="2">histidine kinase</fullName>
        <ecNumber evidence="2">2.7.13.3</ecNumber>
    </recommendedName>
</protein>
<evidence type="ECO:0000259" key="11">
    <source>
        <dbReference type="SMART" id="SM00387"/>
    </source>
</evidence>
<feature type="transmembrane region" description="Helical" evidence="10">
    <location>
        <begin position="18"/>
        <end position="37"/>
    </location>
</feature>
<dbReference type="InterPro" id="IPR036890">
    <property type="entry name" value="HATPase_C_sf"/>
</dbReference>
<name>A0A3N4SK78_9ACTN</name>
<evidence type="ECO:0000256" key="10">
    <source>
        <dbReference type="SAM" id="Phobius"/>
    </source>
</evidence>
<feature type="domain" description="Histidine kinase/HSP90-like ATPase" evidence="11">
    <location>
        <begin position="318"/>
        <end position="413"/>
    </location>
</feature>
<reference evidence="12 13" key="1">
    <citation type="submission" date="2018-11" db="EMBL/GenBank/DDBJ databases">
        <title>Sequencing the genomes of 1000 actinobacteria strains.</title>
        <authorList>
            <person name="Klenk H.-P."/>
        </authorList>
    </citation>
    <scope>NUCLEOTIDE SEQUENCE [LARGE SCALE GENOMIC DNA]</scope>
    <source>
        <strain evidence="12 13">DSM 44781</strain>
    </source>
</reference>
<keyword evidence="4" id="KW-0808">Transferase</keyword>
<keyword evidence="6 12" id="KW-0418">Kinase</keyword>
<dbReference type="GO" id="GO:0016020">
    <property type="term" value="C:membrane"/>
    <property type="evidence" value="ECO:0007669"/>
    <property type="project" value="InterPro"/>
</dbReference>
<keyword evidence="8" id="KW-0902">Two-component regulatory system</keyword>
<accession>A0A3N4SK78</accession>
<sequence length="413" mass="43373">MGATAGRRRWWAARPGEWAFAVLGLPPALLGGAYALAALYAGVLLSLTVVGLPVVAAALTGARALGRPHRRLTARLLGTDVPDPGRPVRPPGVVAAIRSALTDPVAWRTLGYLLLRLPLGVLGAAAVLLPLGALWLLGFPLWLRLLEDGPHPAGPLDLLAPPLGLAVLAATGPAVRLLAEADRRLARHLLGPARTQQRVRDLEAARHTLLSTGTDRLRRLERDLHDGTQARLVAVALTLALADDTLADPHPDPDRLRTLVDRARTQTDRTIAELRVLTRGLRPPGLDSGLDDALPALAAGCAVPVTLRLDLPQRPDEAIEQAVWYCAAELLTNISRHSAARTAELTVSGTRDLVRLTVRDDGRGGAAPATLGTGGGTGLAGLAERLAAVDGRLRIDSPPGGPTTVTAELPARL</sequence>
<dbReference type="GO" id="GO:0005524">
    <property type="term" value="F:ATP binding"/>
    <property type="evidence" value="ECO:0007669"/>
    <property type="project" value="UniProtKB-KW"/>
</dbReference>
<dbReference type="InterPro" id="IPR011712">
    <property type="entry name" value="Sig_transdc_His_kin_sub3_dim/P"/>
</dbReference>
<dbReference type="InterPro" id="IPR025828">
    <property type="entry name" value="Put_sensor_dom"/>
</dbReference>
<dbReference type="PANTHER" id="PTHR24421">
    <property type="entry name" value="NITRATE/NITRITE SENSOR PROTEIN NARX-RELATED"/>
    <property type="match status" value="1"/>
</dbReference>
<dbReference type="SUPFAM" id="SSF55874">
    <property type="entry name" value="ATPase domain of HSP90 chaperone/DNA topoisomerase II/histidine kinase"/>
    <property type="match status" value="1"/>
</dbReference>
<dbReference type="Pfam" id="PF07730">
    <property type="entry name" value="HisKA_3"/>
    <property type="match status" value="1"/>
</dbReference>
<feature type="region of interest" description="Disordered" evidence="9">
    <location>
        <begin position="394"/>
        <end position="413"/>
    </location>
</feature>
<dbReference type="Gene3D" id="3.30.565.10">
    <property type="entry name" value="Histidine kinase-like ATPase, C-terminal domain"/>
    <property type="match status" value="1"/>
</dbReference>
<dbReference type="EMBL" id="RKQG01000001">
    <property type="protein sequence ID" value="RPE36944.1"/>
    <property type="molecule type" value="Genomic_DNA"/>
</dbReference>
<dbReference type="PANTHER" id="PTHR24421:SF10">
    <property type="entry name" value="NITRATE_NITRITE SENSOR PROTEIN NARQ"/>
    <property type="match status" value="1"/>
</dbReference>
<dbReference type="RefSeq" id="WP_123819778.1">
    <property type="nucleotide sequence ID" value="NZ_RKQG01000001.1"/>
</dbReference>
<proteinExistence type="predicted"/>